<proteinExistence type="predicted"/>
<feature type="compositionally biased region" description="Low complexity" evidence="1">
    <location>
        <begin position="339"/>
        <end position="348"/>
    </location>
</feature>
<keyword evidence="2" id="KW-0472">Membrane</keyword>
<dbReference type="RefSeq" id="WP_345558501.1">
    <property type="nucleotide sequence ID" value="NZ_BAABIK010000030.1"/>
</dbReference>
<dbReference type="InterPro" id="IPR013830">
    <property type="entry name" value="SGNH_hydro"/>
</dbReference>
<keyword evidence="4" id="KW-0378">Hydrolase</keyword>
<keyword evidence="5" id="KW-1185">Reference proteome</keyword>
<feature type="transmembrane region" description="Helical" evidence="2">
    <location>
        <begin position="12"/>
        <end position="35"/>
    </location>
</feature>
<accession>A0ABP9GV35</accession>
<protein>
    <submittedName>
        <fullName evidence="4">SGNH/GDSL hydrolase family protein</fullName>
    </submittedName>
</protein>
<feature type="region of interest" description="Disordered" evidence="1">
    <location>
        <begin position="285"/>
        <end position="368"/>
    </location>
</feature>
<evidence type="ECO:0000259" key="3">
    <source>
        <dbReference type="Pfam" id="PF13472"/>
    </source>
</evidence>
<dbReference type="PANTHER" id="PTHR30383">
    <property type="entry name" value="THIOESTERASE 1/PROTEASE 1/LYSOPHOSPHOLIPASE L1"/>
    <property type="match status" value="1"/>
</dbReference>
<evidence type="ECO:0000313" key="5">
    <source>
        <dbReference type="Proteomes" id="UP001499993"/>
    </source>
</evidence>
<evidence type="ECO:0000313" key="4">
    <source>
        <dbReference type="EMBL" id="GAA4953552.1"/>
    </source>
</evidence>
<dbReference type="Pfam" id="PF13472">
    <property type="entry name" value="Lipase_GDSL_2"/>
    <property type="match status" value="1"/>
</dbReference>
<dbReference type="GO" id="GO:0016787">
    <property type="term" value="F:hydrolase activity"/>
    <property type="evidence" value="ECO:0007669"/>
    <property type="project" value="UniProtKB-KW"/>
</dbReference>
<evidence type="ECO:0000256" key="2">
    <source>
        <dbReference type="SAM" id="Phobius"/>
    </source>
</evidence>
<gene>
    <name evidence="4" type="ORF">GCM10023224_43250</name>
</gene>
<keyword evidence="2" id="KW-0812">Transmembrane</keyword>
<dbReference type="InterPro" id="IPR051532">
    <property type="entry name" value="Ester_Hydrolysis_Enzymes"/>
</dbReference>
<dbReference type="InterPro" id="IPR036514">
    <property type="entry name" value="SGNH_hydro_sf"/>
</dbReference>
<dbReference type="Proteomes" id="UP001499993">
    <property type="component" value="Unassembled WGS sequence"/>
</dbReference>
<keyword evidence="2" id="KW-1133">Transmembrane helix</keyword>
<reference evidence="5" key="1">
    <citation type="journal article" date="2019" name="Int. J. Syst. Evol. Microbiol.">
        <title>The Global Catalogue of Microorganisms (GCM) 10K type strain sequencing project: providing services to taxonomists for standard genome sequencing and annotation.</title>
        <authorList>
            <consortium name="The Broad Institute Genomics Platform"/>
            <consortium name="The Broad Institute Genome Sequencing Center for Infectious Disease"/>
            <person name="Wu L."/>
            <person name="Ma J."/>
        </authorList>
    </citation>
    <scope>NUCLEOTIDE SEQUENCE [LARGE SCALE GENOMIC DNA]</scope>
    <source>
        <strain evidence="5">JCM 18123</strain>
    </source>
</reference>
<evidence type="ECO:0000256" key="1">
    <source>
        <dbReference type="SAM" id="MobiDB-lite"/>
    </source>
</evidence>
<dbReference type="PANTHER" id="PTHR30383:SF5">
    <property type="entry name" value="SGNH HYDROLASE-TYPE ESTERASE DOMAIN-CONTAINING PROTEIN"/>
    <property type="match status" value="1"/>
</dbReference>
<dbReference type="Gene3D" id="3.40.50.1110">
    <property type="entry name" value="SGNH hydrolase"/>
    <property type="match status" value="1"/>
</dbReference>
<dbReference type="SUPFAM" id="SSF52266">
    <property type="entry name" value="SGNH hydrolase"/>
    <property type="match status" value="1"/>
</dbReference>
<sequence length="368" mass="37799">MVLRAARARRIATATAFGGGGLTLLGASTVGLLYLQARLAVKAVGFTEWKAPRVNGVYGHGEGEPIAFAMMGDSTAVGFAVADASETPGSMLASGIAAVADRPVRLRRVARVGATSADLPTQMEKLRNRPPDLAVIFIGANDVIHRLRPADSVRHLRDVVRELVGAGTAVVVGTCPDLGTVQPIGQPLRSIARRASRQLAAAQTIGVVEEGGRTVALSDLLASDFLARPHELFGPDRFHPSAEGYAYSAAAVLPSACAALGLLPEPALEPDAAPDEDVLPVHRAAAEAAEEAGSEVSRAGEGQRARGQRGRWAALLRRPWNLRSGEGAEDDQAVAEQVGDGSAAAAAGSGRGAPGNTAPEVSEGSATG</sequence>
<comment type="caution">
    <text evidence="4">The sequence shown here is derived from an EMBL/GenBank/DDBJ whole genome shotgun (WGS) entry which is preliminary data.</text>
</comment>
<dbReference type="CDD" id="cd01836">
    <property type="entry name" value="FeeA_FeeB_like"/>
    <property type="match status" value="1"/>
</dbReference>
<feature type="domain" description="SGNH hydrolase-type esterase" evidence="3">
    <location>
        <begin position="71"/>
        <end position="246"/>
    </location>
</feature>
<name>A0ABP9GV35_9ACTN</name>
<dbReference type="EMBL" id="BAABIK010000030">
    <property type="protein sequence ID" value="GAA4953552.1"/>
    <property type="molecule type" value="Genomic_DNA"/>
</dbReference>
<organism evidence="4 5">
    <name type="scientific">Streptomonospora halophila</name>
    <dbReference type="NCBI Taxonomy" id="427369"/>
    <lineage>
        <taxon>Bacteria</taxon>
        <taxon>Bacillati</taxon>
        <taxon>Actinomycetota</taxon>
        <taxon>Actinomycetes</taxon>
        <taxon>Streptosporangiales</taxon>
        <taxon>Nocardiopsidaceae</taxon>
        <taxon>Streptomonospora</taxon>
    </lineage>
</organism>